<accession>A0AAV3PB77</accession>
<proteinExistence type="predicted"/>
<gene>
    <name evidence="1" type="ORF">LIER_43023</name>
</gene>
<reference evidence="1 2" key="1">
    <citation type="submission" date="2024-01" db="EMBL/GenBank/DDBJ databases">
        <title>The complete chloroplast genome sequence of Lithospermum erythrorhizon: insights into the phylogenetic relationship among Boraginaceae species and the maternal lineages of purple gromwells.</title>
        <authorList>
            <person name="Okada T."/>
            <person name="Watanabe K."/>
        </authorList>
    </citation>
    <scope>NUCLEOTIDE SEQUENCE [LARGE SCALE GENOMIC DNA]</scope>
</reference>
<dbReference type="AlphaFoldDB" id="A0AAV3PB77"/>
<name>A0AAV3PB77_LITER</name>
<evidence type="ECO:0000313" key="1">
    <source>
        <dbReference type="EMBL" id="GAA0148834.1"/>
    </source>
</evidence>
<comment type="caution">
    <text evidence="1">The sequence shown here is derived from an EMBL/GenBank/DDBJ whole genome shotgun (WGS) entry which is preliminary data.</text>
</comment>
<dbReference type="EMBL" id="BAABME010032252">
    <property type="protein sequence ID" value="GAA0148834.1"/>
    <property type="molecule type" value="Genomic_DNA"/>
</dbReference>
<sequence length="101" mass="11067">MENCEEGVEFLQLLVGEEEASPELLELEVAGVEQIGGAGGSLQICTNDFVGLLLVRRRRKKDVRSNTREQRASATAYLVNKWRCPIIGHGFDTSGGASFEL</sequence>
<dbReference type="Proteomes" id="UP001454036">
    <property type="component" value="Unassembled WGS sequence"/>
</dbReference>
<organism evidence="1 2">
    <name type="scientific">Lithospermum erythrorhizon</name>
    <name type="common">Purple gromwell</name>
    <name type="synonym">Lithospermum officinale var. erythrorhizon</name>
    <dbReference type="NCBI Taxonomy" id="34254"/>
    <lineage>
        <taxon>Eukaryota</taxon>
        <taxon>Viridiplantae</taxon>
        <taxon>Streptophyta</taxon>
        <taxon>Embryophyta</taxon>
        <taxon>Tracheophyta</taxon>
        <taxon>Spermatophyta</taxon>
        <taxon>Magnoliopsida</taxon>
        <taxon>eudicotyledons</taxon>
        <taxon>Gunneridae</taxon>
        <taxon>Pentapetalae</taxon>
        <taxon>asterids</taxon>
        <taxon>lamiids</taxon>
        <taxon>Boraginales</taxon>
        <taxon>Boraginaceae</taxon>
        <taxon>Boraginoideae</taxon>
        <taxon>Lithospermeae</taxon>
        <taxon>Lithospermum</taxon>
    </lineage>
</organism>
<keyword evidence="2" id="KW-1185">Reference proteome</keyword>
<evidence type="ECO:0000313" key="2">
    <source>
        <dbReference type="Proteomes" id="UP001454036"/>
    </source>
</evidence>
<protein>
    <submittedName>
        <fullName evidence="1">Uncharacterized protein</fullName>
    </submittedName>
</protein>